<evidence type="ECO:0000256" key="3">
    <source>
        <dbReference type="ARBA" id="ARBA00022553"/>
    </source>
</evidence>
<comment type="caution">
    <text evidence="9">The sequence shown here is derived from an EMBL/GenBank/DDBJ whole genome shotgun (WGS) entry which is preliminary data.</text>
</comment>
<feature type="transmembrane region" description="Helical" evidence="7">
    <location>
        <begin position="86"/>
        <end position="106"/>
    </location>
</feature>
<dbReference type="GO" id="GO:0000155">
    <property type="term" value="F:phosphorelay sensor kinase activity"/>
    <property type="evidence" value="ECO:0007669"/>
    <property type="project" value="InterPro"/>
</dbReference>
<keyword evidence="7" id="KW-0472">Membrane</keyword>
<dbReference type="Gene3D" id="3.30.565.10">
    <property type="entry name" value="Histidine kinase-like ATPase, C-terminal domain"/>
    <property type="match status" value="1"/>
</dbReference>
<evidence type="ECO:0000313" key="10">
    <source>
        <dbReference type="Proteomes" id="UP000751518"/>
    </source>
</evidence>
<feature type="transmembrane region" description="Helical" evidence="7">
    <location>
        <begin position="56"/>
        <end position="74"/>
    </location>
</feature>
<dbReference type="SMART" id="SM00387">
    <property type="entry name" value="HATPase_c"/>
    <property type="match status" value="1"/>
</dbReference>
<dbReference type="PRINTS" id="PR00344">
    <property type="entry name" value="BCTRLSENSOR"/>
</dbReference>
<feature type="transmembrane region" description="Helical" evidence="7">
    <location>
        <begin position="26"/>
        <end position="44"/>
    </location>
</feature>
<name>A0A955RR15_UNCKA</name>
<dbReference type="SUPFAM" id="SSF55874">
    <property type="entry name" value="ATPase domain of HSP90 chaperone/DNA topoisomerase II/histidine kinase"/>
    <property type="match status" value="1"/>
</dbReference>
<dbReference type="InterPro" id="IPR003661">
    <property type="entry name" value="HisK_dim/P_dom"/>
</dbReference>
<feature type="transmembrane region" description="Helical" evidence="7">
    <location>
        <begin position="139"/>
        <end position="157"/>
    </location>
</feature>
<feature type="transmembrane region" description="Helical" evidence="7">
    <location>
        <begin position="112"/>
        <end position="132"/>
    </location>
</feature>
<feature type="transmembrane region" description="Helical" evidence="7">
    <location>
        <begin position="177"/>
        <end position="195"/>
    </location>
</feature>
<feature type="domain" description="Histidine kinase" evidence="8">
    <location>
        <begin position="221"/>
        <end position="442"/>
    </location>
</feature>
<evidence type="ECO:0000259" key="8">
    <source>
        <dbReference type="PROSITE" id="PS50109"/>
    </source>
</evidence>
<dbReference type="Gene3D" id="1.10.287.130">
    <property type="match status" value="1"/>
</dbReference>
<dbReference type="PROSITE" id="PS50109">
    <property type="entry name" value="HIS_KIN"/>
    <property type="match status" value="1"/>
</dbReference>
<dbReference type="GO" id="GO:0004721">
    <property type="term" value="F:phosphoprotein phosphatase activity"/>
    <property type="evidence" value="ECO:0007669"/>
    <property type="project" value="TreeGrafter"/>
</dbReference>
<reference evidence="9" key="2">
    <citation type="journal article" date="2021" name="Microbiome">
        <title>Successional dynamics and alternative stable states in a saline activated sludge microbial community over 9 years.</title>
        <authorList>
            <person name="Wang Y."/>
            <person name="Ye J."/>
            <person name="Ju F."/>
            <person name="Liu L."/>
            <person name="Boyd J.A."/>
            <person name="Deng Y."/>
            <person name="Parks D.H."/>
            <person name="Jiang X."/>
            <person name="Yin X."/>
            <person name="Woodcroft B.J."/>
            <person name="Tyson G.W."/>
            <person name="Hugenholtz P."/>
            <person name="Polz M.F."/>
            <person name="Zhang T."/>
        </authorList>
    </citation>
    <scope>NUCLEOTIDE SEQUENCE</scope>
    <source>
        <strain evidence="9">HKST-UBA03</strain>
    </source>
</reference>
<dbReference type="InterPro" id="IPR036890">
    <property type="entry name" value="HATPase_C_sf"/>
</dbReference>
<organism evidence="9 10">
    <name type="scientific">candidate division WWE3 bacterium</name>
    <dbReference type="NCBI Taxonomy" id="2053526"/>
    <lineage>
        <taxon>Bacteria</taxon>
        <taxon>Katanobacteria</taxon>
    </lineage>
</organism>
<keyword evidence="3" id="KW-0597">Phosphoprotein</keyword>
<evidence type="ECO:0000256" key="5">
    <source>
        <dbReference type="ARBA" id="ARBA00022777"/>
    </source>
</evidence>
<dbReference type="GO" id="GO:0005886">
    <property type="term" value="C:plasma membrane"/>
    <property type="evidence" value="ECO:0007669"/>
    <property type="project" value="TreeGrafter"/>
</dbReference>
<keyword evidence="6" id="KW-0902">Two-component regulatory system</keyword>
<comment type="catalytic activity">
    <reaction evidence="1">
        <text>ATP + protein L-histidine = ADP + protein N-phospho-L-histidine.</text>
        <dbReference type="EC" id="2.7.13.3"/>
    </reaction>
</comment>
<dbReference type="SMART" id="SM00388">
    <property type="entry name" value="HisKA"/>
    <property type="match status" value="1"/>
</dbReference>
<dbReference type="InterPro" id="IPR005467">
    <property type="entry name" value="His_kinase_dom"/>
</dbReference>
<keyword evidence="4" id="KW-0808">Transferase</keyword>
<dbReference type="PANTHER" id="PTHR45453:SF1">
    <property type="entry name" value="PHOSPHATE REGULON SENSOR PROTEIN PHOR"/>
    <property type="match status" value="1"/>
</dbReference>
<dbReference type="GO" id="GO:0016036">
    <property type="term" value="P:cellular response to phosphate starvation"/>
    <property type="evidence" value="ECO:0007669"/>
    <property type="project" value="TreeGrafter"/>
</dbReference>
<dbReference type="Pfam" id="PF02518">
    <property type="entry name" value="HATPase_c"/>
    <property type="match status" value="1"/>
</dbReference>
<evidence type="ECO:0000313" key="9">
    <source>
        <dbReference type="EMBL" id="MCA9392246.1"/>
    </source>
</evidence>
<dbReference type="EMBL" id="JAGQKZ010000030">
    <property type="protein sequence ID" value="MCA9392246.1"/>
    <property type="molecule type" value="Genomic_DNA"/>
</dbReference>
<evidence type="ECO:0000256" key="6">
    <source>
        <dbReference type="ARBA" id="ARBA00023012"/>
    </source>
</evidence>
<keyword evidence="5 9" id="KW-0418">Kinase</keyword>
<evidence type="ECO:0000256" key="4">
    <source>
        <dbReference type="ARBA" id="ARBA00022679"/>
    </source>
</evidence>
<dbReference type="SUPFAM" id="SSF47384">
    <property type="entry name" value="Homodimeric domain of signal transducing histidine kinase"/>
    <property type="match status" value="1"/>
</dbReference>
<dbReference type="CDD" id="cd00075">
    <property type="entry name" value="HATPase"/>
    <property type="match status" value="1"/>
</dbReference>
<dbReference type="InterPro" id="IPR003594">
    <property type="entry name" value="HATPase_dom"/>
</dbReference>
<evidence type="ECO:0000256" key="2">
    <source>
        <dbReference type="ARBA" id="ARBA00012438"/>
    </source>
</evidence>
<gene>
    <name evidence="9" type="ORF">KC614_03525</name>
</gene>
<dbReference type="CDD" id="cd00082">
    <property type="entry name" value="HisKA"/>
    <property type="match status" value="1"/>
</dbReference>
<dbReference type="InterPro" id="IPR036097">
    <property type="entry name" value="HisK_dim/P_sf"/>
</dbReference>
<dbReference type="InterPro" id="IPR050351">
    <property type="entry name" value="BphY/WalK/GraS-like"/>
</dbReference>
<dbReference type="PANTHER" id="PTHR45453">
    <property type="entry name" value="PHOSPHATE REGULON SENSOR PROTEIN PHOR"/>
    <property type="match status" value="1"/>
</dbReference>
<keyword evidence="7" id="KW-0812">Transmembrane</keyword>
<dbReference type="Pfam" id="PF00512">
    <property type="entry name" value="HisKA"/>
    <property type="match status" value="1"/>
</dbReference>
<protein>
    <recommendedName>
        <fullName evidence="2">histidine kinase</fullName>
        <ecNumber evidence="2">2.7.13.3</ecNumber>
    </recommendedName>
</protein>
<reference evidence="9" key="1">
    <citation type="submission" date="2020-04" db="EMBL/GenBank/DDBJ databases">
        <authorList>
            <person name="Zhang T."/>
        </authorList>
    </citation>
    <scope>NUCLEOTIDE SEQUENCE</scope>
    <source>
        <strain evidence="9">HKST-UBA03</strain>
    </source>
</reference>
<dbReference type="InterPro" id="IPR004358">
    <property type="entry name" value="Sig_transdc_His_kin-like_C"/>
</dbReference>
<dbReference type="EC" id="2.7.13.3" evidence="2"/>
<evidence type="ECO:0000256" key="7">
    <source>
        <dbReference type="SAM" id="Phobius"/>
    </source>
</evidence>
<accession>A0A955RR15</accession>
<proteinExistence type="predicted"/>
<keyword evidence="7" id="KW-1133">Transmembrane helix</keyword>
<dbReference type="Proteomes" id="UP000751518">
    <property type="component" value="Unassembled WGS sequence"/>
</dbReference>
<dbReference type="AlphaFoldDB" id="A0A955RR15"/>
<sequence>MKKDEKTPLSQNEIDDIFRFRKVMEVSIYATTGFVAAVMAFWAYKLGNFSAWTFNVKFAILVMIPGYVLIFFLLHHVMPKKIQVKFWVNLVEVFIYIAGLYFYILMSGQFDVNLGVAGTLYFLLFYPLFVMTTGYRARMVVPGAIILCFFIALDVLFDHYLGTGKLVTEIVTHPLAMFGRIMFLVLFAFFSRYLVQEAWQQKEARARLEQLDKERTIFIEFTAHELRTPLTVIKGNLSVLEMALEGKDKETEYVQNAGKSVEELRLKVEKLFQISELENDQWLSEKEPTDLVALVKSKIDEFKKMAEDKGVTLVDDLPSKPVKVVMKDELMAQAFGMLIDNAIRYNEKGVSVHVGLEEESDKLSGEVTDDGVGVPKEEVPNLFKKFYRVLDKDESILNMPESGMGLGLYLSRLIFEAHGGSLDYDTDNEKGARFVFTLPLKKDEYS</sequence>
<evidence type="ECO:0000256" key="1">
    <source>
        <dbReference type="ARBA" id="ARBA00000085"/>
    </source>
</evidence>